<evidence type="ECO:0000259" key="3">
    <source>
        <dbReference type="Pfam" id="PF18184"/>
    </source>
</evidence>
<organism evidence="4 5">
    <name type="scientific">Mycolicibacterium litorale</name>
    <dbReference type="NCBI Taxonomy" id="758802"/>
    <lineage>
        <taxon>Bacteria</taxon>
        <taxon>Bacillati</taxon>
        <taxon>Actinomycetota</taxon>
        <taxon>Actinomycetes</taxon>
        <taxon>Mycobacteriales</taxon>
        <taxon>Mycobacteriaceae</taxon>
        <taxon>Mycolicibacterium</taxon>
    </lineage>
</organism>
<dbReference type="InterPro" id="IPR041116">
    <property type="entry name" value="SLATT_3"/>
</dbReference>
<sequence>MHEVSTSVGGDRNKATSVPGLEMPAIHEAANNASGKGQKCYLRLNAVRLASLLVATLSGAAGLVIGSFDFSGLVLLAAFLIAAVSEIALIRFQPERDWYAGRAVAESTKTLAWRFAVQGEPFGPSVADDDARALLHARIAEVLRRGRDRITVGLGDAVLTESMLKLRRSPFAVRKEAYLKCRTEDQRNWYSHNATLNEVRATRLRYALLVGELLAVVAASVAFGRDEPIDFAGVVAAFVAGGAAWLAIKQHSQLTSAYRVAAGELAVQADVLQRVGETEWPQAVADAEEAISREHTMWLASRGVEPLPPTPH</sequence>
<dbReference type="EMBL" id="AP023287">
    <property type="protein sequence ID" value="BCI52227.1"/>
    <property type="molecule type" value="Genomic_DNA"/>
</dbReference>
<evidence type="ECO:0000256" key="1">
    <source>
        <dbReference type="SAM" id="Phobius"/>
    </source>
</evidence>
<evidence type="ECO:0000259" key="2">
    <source>
        <dbReference type="Pfam" id="PF18181"/>
    </source>
</evidence>
<dbReference type="Proteomes" id="UP000515734">
    <property type="component" value="Chromosome"/>
</dbReference>
<name>A0A6S6P4A3_9MYCO</name>
<dbReference type="AlphaFoldDB" id="A0A6S6P4A3"/>
<evidence type="ECO:0000313" key="5">
    <source>
        <dbReference type="Proteomes" id="UP000515734"/>
    </source>
</evidence>
<dbReference type="RefSeq" id="WP_185295077.1">
    <property type="nucleotide sequence ID" value="NZ_AP023287.1"/>
</dbReference>
<accession>A0A6S6P4A3</accession>
<keyword evidence="1" id="KW-1133">Transmembrane helix</keyword>
<dbReference type="NCBIfam" id="NF033610">
    <property type="entry name" value="SLATT_3"/>
    <property type="match status" value="1"/>
</dbReference>
<keyword evidence="1" id="KW-0812">Transmembrane</keyword>
<proteinExistence type="predicted"/>
<feature type="transmembrane region" description="Helical" evidence="1">
    <location>
        <begin position="206"/>
        <end position="223"/>
    </location>
</feature>
<keyword evidence="1" id="KW-0472">Membrane</keyword>
<dbReference type="Pfam" id="PF18181">
    <property type="entry name" value="SLATT_1"/>
    <property type="match status" value="1"/>
</dbReference>
<feature type="transmembrane region" description="Helical" evidence="1">
    <location>
        <begin position="46"/>
        <end position="66"/>
    </location>
</feature>
<dbReference type="Pfam" id="PF18184">
    <property type="entry name" value="SLATT_3"/>
    <property type="match status" value="1"/>
</dbReference>
<feature type="domain" description="SMODS and SLOG-associating 2TM effector" evidence="3">
    <location>
        <begin position="24"/>
        <end position="175"/>
    </location>
</feature>
<feature type="transmembrane region" description="Helical" evidence="1">
    <location>
        <begin position="72"/>
        <end position="92"/>
    </location>
</feature>
<feature type="transmembrane region" description="Helical" evidence="1">
    <location>
        <begin position="229"/>
        <end position="248"/>
    </location>
</feature>
<feature type="domain" description="SMODS and SLOG-associating 2TM effector" evidence="2">
    <location>
        <begin position="178"/>
        <end position="298"/>
    </location>
</feature>
<reference evidence="4 5" key="1">
    <citation type="submission" date="2020-07" db="EMBL/GenBank/DDBJ databases">
        <title>Complete genome sequence of Mycolicibacterium litorale like strain isolated from cardiac implantable electronic device infection.</title>
        <authorList>
            <person name="Fukano H."/>
            <person name="Miyama H."/>
            <person name="Hoshino Y."/>
        </authorList>
    </citation>
    <scope>NUCLEOTIDE SEQUENCE [LARGE SCALE GENOMIC DNA]</scope>
    <source>
        <strain evidence="4 5">NIIDNTM18</strain>
    </source>
</reference>
<gene>
    <name evidence="4" type="ORF">NIIDNTM18_15050</name>
</gene>
<dbReference type="InterPro" id="IPR040884">
    <property type="entry name" value="SLATT_1"/>
</dbReference>
<dbReference type="NCBIfam" id="NF033634">
    <property type="entry name" value="SLATT_1"/>
    <property type="match status" value="1"/>
</dbReference>
<protein>
    <submittedName>
        <fullName evidence="4">Membrane protein</fullName>
    </submittedName>
</protein>
<evidence type="ECO:0000313" key="4">
    <source>
        <dbReference type="EMBL" id="BCI52227.1"/>
    </source>
</evidence>